<feature type="non-terminal residue" evidence="1">
    <location>
        <position position="1"/>
    </location>
</feature>
<name>A0A392P544_9FABA</name>
<organism evidence="1 2">
    <name type="scientific">Trifolium medium</name>
    <dbReference type="NCBI Taxonomy" id="97028"/>
    <lineage>
        <taxon>Eukaryota</taxon>
        <taxon>Viridiplantae</taxon>
        <taxon>Streptophyta</taxon>
        <taxon>Embryophyta</taxon>
        <taxon>Tracheophyta</taxon>
        <taxon>Spermatophyta</taxon>
        <taxon>Magnoliopsida</taxon>
        <taxon>eudicotyledons</taxon>
        <taxon>Gunneridae</taxon>
        <taxon>Pentapetalae</taxon>
        <taxon>rosids</taxon>
        <taxon>fabids</taxon>
        <taxon>Fabales</taxon>
        <taxon>Fabaceae</taxon>
        <taxon>Papilionoideae</taxon>
        <taxon>50 kb inversion clade</taxon>
        <taxon>NPAAA clade</taxon>
        <taxon>Hologalegina</taxon>
        <taxon>IRL clade</taxon>
        <taxon>Trifolieae</taxon>
        <taxon>Trifolium</taxon>
    </lineage>
</organism>
<dbReference type="Proteomes" id="UP000265520">
    <property type="component" value="Unassembled WGS sequence"/>
</dbReference>
<proteinExistence type="predicted"/>
<protein>
    <submittedName>
        <fullName evidence="1">Uncharacterized protein</fullName>
    </submittedName>
</protein>
<evidence type="ECO:0000313" key="2">
    <source>
        <dbReference type="Proteomes" id="UP000265520"/>
    </source>
</evidence>
<keyword evidence="2" id="KW-1185">Reference proteome</keyword>
<sequence length="47" mass="5257">TLLTQIIKMSRSAHSISTHSHQYPSSLEDFFDAPECPMSAPSSEDYL</sequence>
<comment type="caution">
    <text evidence="1">The sequence shown here is derived from an EMBL/GenBank/DDBJ whole genome shotgun (WGS) entry which is preliminary data.</text>
</comment>
<reference evidence="1 2" key="1">
    <citation type="journal article" date="2018" name="Front. Plant Sci.">
        <title>Red Clover (Trifolium pratense) and Zigzag Clover (T. medium) - A Picture of Genomic Similarities and Differences.</title>
        <authorList>
            <person name="Dluhosova J."/>
            <person name="Istvanek J."/>
            <person name="Nedelnik J."/>
            <person name="Repkova J."/>
        </authorList>
    </citation>
    <scope>NUCLEOTIDE SEQUENCE [LARGE SCALE GENOMIC DNA]</scope>
    <source>
        <strain evidence="2">cv. 10/8</strain>
        <tissue evidence="1">Leaf</tissue>
    </source>
</reference>
<dbReference type="AlphaFoldDB" id="A0A392P544"/>
<dbReference type="EMBL" id="LXQA010062141">
    <property type="protein sequence ID" value="MCI06530.1"/>
    <property type="molecule type" value="Genomic_DNA"/>
</dbReference>
<evidence type="ECO:0000313" key="1">
    <source>
        <dbReference type="EMBL" id="MCI06530.1"/>
    </source>
</evidence>
<accession>A0A392P544</accession>